<comment type="caution">
    <text evidence="2">The sequence shown here is derived from an EMBL/GenBank/DDBJ whole genome shotgun (WGS) entry which is preliminary data.</text>
</comment>
<name>N6WYE4_9GAMM</name>
<feature type="chain" id="PRO_5004127393" evidence="1">
    <location>
        <begin position="20"/>
        <end position="192"/>
    </location>
</feature>
<protein>
    <submittedName>
        <fullName evidence="2">Uncharacterized protein</fullName>
    </submittedName>
</protein>
<dbReference type="HOGENOM" id="CLU_1413682_0_0_6"/>
<evidence type="ECO:0000313" key="3">
    <source>
        <dbReference type="Proteomes" id="UP000013165"/>
    </source>
</evidence>
<keyword evidence="3" id="KW-1185">Reference proteome</keyword>
<dbReference type="PATRIC" id="fig|626887.3.peg.4101"/>
<organism evidence="2 3">
    <name type="scientific">Marinobacter nanhaiticus D15-8W</name>
    <dbReference type="NCBI Taxonomy" id="626887"/>
    <lineage>
        <taxon>Bacteria</taxon>
        <taxon>Pseudomonadati</taxon>
        <taxon>Pseudomonadota</taxon>
        <taxon>Gammaproteobacteria</taxon>
        <taxon>Pseudomonadales</taxon>
        <taxon>Marinobacteraceae</taxon>
        <taxon>Marinobacter</taxon>
    </lineage>
</organism>
<gene>
    <name evidence="2" type="ORF">J057_20495</name>
</gene>
<reference evidence="2 3" key="1">
    <citation type="journal article" date="2013" name="Genome Announc.">
        <title>Genome Sequence of the Polycyclic Aromatic Hydrocarbon-Degrading Bacterium Strain Marinobacter nanhaiticus D15-8WT.</title>
        <authorList>
            <person name="Cui Z."/>
            <person name="Gao W."/>
            <person name="Li Q."/>
            <person name="Xu G."/>
            <person name="Zheng L."/>
        </authorList>
    </citation>
    <scope>NUCLEOTIDE SEQUENCE [LARGE SCALE GENOMIC DNA]</scope>
    <source>
        <strain evidence="2 3">D15-8W</strain>
    </source>
</reference>
<feature type="signal peptide" evidence="1">
    <location>
        <begin position="1"/>
        <end position="19"/>
    </location>
</feature>
<proteinExistence type="predicted"/>
<evidence type="ECO:0000256" key="1">
    <source>
        <dbReference type="SAM" id="SignalP"/>
    </source>
</evidence>
<accession>N6WYE4</accession>
<sequence length="192" mass="21005">MLKKVAFLLSTFLVISVPAVSPAESSPLKTGTKQSFETCGLITSEYVTVLQLLKQGFTEKQLLASLPGLTDSGAERVEALVDAVNKKGLTETFSAVNSEYARCSQGVYDLRGAPDPVSREGHFYFCAGENKLRYEILMAASLQAPEDEVLTQVPRQRQRIVQAIFDLYRDDGLPAAFDAIGDELKYCLNGES</sequence>
<dbReference type="AlphaFoldDB" id="N6WYE4"/>
<dbReference type="EMBL" id="APLQ01000014">
    <property type="protein sequence ID" value="ENO13813.1"/>
    <property type="molecule type" value="Genomic_DNA"/>
</dbReference>
<dbReference type="Proteomes" id="UP000013165">
    <property type="component" value="Unassembled WGS sequence"/>
</dbReference>
<keyword evidence="1" id="KW-0732">Signal</keyword>
<evidence type="ECO:0000313" key="2">
    <source>
        <dbReference type="EMBL" id="ENO13813.1"/>
    </source>
</evidence>